<gene>
    <name evidence="1" type="ORF">DY000_02058975</name>
</gene>
<dbReference type="EMBL" id="QGKV02001556">
    <property type="protein sequence ID" value="KAF3519652.1"/>
    <property type="molecule type" value="Genomic_DNA"/>
</dbReference>
<evidence type="ECO:0000313" key="1">
    <source>
        <dbReference type="EMBL" id="KAF3519652.1"/>
    </source>
</evidence>
<dbReference type="Proteomes" id="UP000266723">
    <property type="component" value="Unassembled WGS sequence"/>
</dbReference>
<organism evidence="1 2">
    <name type="scientific">Brassica cretica</name>
    <name type="common">Mustard</name>
    <dbReference type="NCBI Taxonomy" id="69181"/>
    <lineage>
        <taxon>Eukaryota</taxon>
        <taxon>Viridiplantae</taxon>
        <taxon>Streptophyta</taxon>
        <taxon>Embryophyta</taxon>
        <taxon>Tracheophyta</taxon>
        <taxon>Spermatophyta</taxon>
        <taxon>Magnoliopsida</taxon>
        <taxon>eudicotyledons</taxon>
        <taxon>Gunneridae</taxon>
        <taxon>Pentapetalae</taxon>
        <taxon>rosids</taxon>
        <taxon>malvids</taxon>
        <taxon>Brassicales</taxon>
        <taxon>Brassicaceae</taxon>
        <taxon>Brassiceae</taxon>
        <taxon>Brassica</taxon>
    </lineage>
</organism>
<comment type="caution">
    <text evidence="1">The sequence shown here is derived from an EMBL/GenBank/DDBJ whole genome shotgun (WGS) entry which is preliminary data.</text>
</comment>
<keyword evidence="2" id="KW-1185">Reference proteome</keyword>
<sequence>MAGCQKKGGDKEPATLRLPSSFECEARNALVPACHLKLDKKKSHGSLEKQPDLSLSNHEECTLLMSLSLKQTVPSSLMSISPHLISHVDQSLHKMYIPDHGKIICMELEQLPSGWEAMDQLLHEGCGLKALVIIIGSHLPSLTTYSYSQVLGAHDKSGRGSNPLMMAGCKKKGGDKEPATLRLSSSCECEARKALVPAYH</sequence>
<protein>
    <submittedName>
        <fullName evidence="1">Uncharacterized protein</fullName>
    </submittedName>
</protein>
<reference evidence="1 2" key="1">
    <citation type="journal article" date="2020" name="BMC Genomics">
        <title>Intraspecific diversification of the crop wild relative Brassica cretica Lam. using demographic model selection.</title>
        <authorList>
            <person name="Kioukis A."/>
            <person name="Michalopoulou V.A."/>
            <person name="Briers L."/>
            <person name="Pirintsos S."/>
            <person name="Studholme D.J."/>
            <person name="Pavlidis P."/>
            <person name="Sarris P.F."/>
        </authorList>
    </citation>
    <scope>NUCLEOTIDE SEQUENCE [LARGE SCALE GENOMIC DNA]</scope>
    <source>
        <strain evidence="2">cv. PFS-1207/04</strain>
    </source>
</reference>
<name>A0ABQ7B013_BRACR</name>
<evidence type="ECO:0000313" key="2">
    <source>
        <dbReference type="Proteomes" id="UP000266723"/>
    </source>
</evidence>
<proteinExistence type="predicted"/>
<accession>A0ABQ7B013</accession>